<dbReference type="Pfam" id="PF01943">
    <property type="entry name" value="Polysacc_synt"/>
    <property type="match status" value="1"/>
</dbReference>
<evidence type="ECO:0000313" key="7">
    <source>
        <dbReference type="EMBL" id="NRV07945.1"/>
    </source>
</evidence>
<keyword evidence="5 6" id="KW-0472">Membrane</keyword>
<accession>A0A9Q5CJM4</accession>
<dbReference type="CDD" id="cd13128">
    <property type="entry name" value="MATE_Wzx_like"/>
    <property type="match status" value="1"/>
</dbReference>
<comment type="caution">
    <text evidence="7">The sequence shown here is derived from an EMBL/GenBank/DDBJ whole genome shotgun (WGS) entry which is preliminary data.</text>
</comment>
<reference evidence="7" key="1">
    <citation type="submission" date="2020-05" db="EMBL/GenBank/DDBJ databases">
        <title>Genomic insights into acetone-butanol-ethanol (ABE) fermentation by sequencing solventogenic clostridia strains.</title>
        <authorList>
            <person name="Brown S."/>
        </authorList>
    </citation>
    <scope>NUCLEOTIDE SEQUENCE</scope>
    <source>
        <strain evidence="7">DJ126</strain>
    </source>
</reference>
<dbReference type="PANTHER" id="PTHR30250">
    <property type="entry name" value="PST FAMILY PREDICTED COLANIC ACID TRANSPORTER"/>
    <property type="match status" value="1"/>
</dbReference>
<protein>
    <submittedName>
        <fullName evidence="7">O-antigen/teichoic acid export membrane protein</fullName>
    </submittedName>
</protein>
<evidence type="ECO:0000256" key="2">
    <source>
        <dbReference type="ARBA" id="ARBA00022475"/>
    </source>
</evidence>
<dbReference type="Proteomes" id="UP000821656">
    <property type="component" value="Unassembled WGS sequence"/>
</dbReference>
<evidence type="ECO:0000313" key="8">
    <source>
        <dbReference type="Proteomes" id="UP000821656"/>
    </source>
</evidence>
<feature type="transmembrane region" description="Helical" evidence="6">
    <location>
        <begin position="12"/>
        <end position="33"/>
    </location>
</feature>
<dbReference type="EMBL" id="JABSXK010000001">
    <property type="protein sequence ID" value="NRV07945.1"/>
    <property type="molecule type" value="Genomic_DNA"/>
</dbReference>
<feature type="transmembrane region" description="Helical" evidence="6">
    <location>
        <begin position="416"/>
        <end position="438"/>
    </location>
</feature>
<comment type="subcellular location">
    <subcellularLocation>
        <location evidence="1">Cell membrane</location>
        <topology evidence="1">Multi-pass membrane protein</topology>
    </subcellularLocation>
</comment>
<organism evidence="7 8">
    <name type="scientific">Clostridium beijerinckii</name>
    <name type="common">Clostridium MP</name>
    <dbReference type="NCBI Taxonomy" id="1520"/>
    <lineage>
        <taxon>Bacteria</taxon>
        <taxon>Bacillati</taxon>
        <taxon>Bacillota</taxon>
        <taxon>Clostridia</taxon>
        <taxon>Eubacteriales</taxon>
        <taxon>Clostridiaceae</taxon>
        <taxon>Clostridium</taxon>
    </lineage>
</organism>
<dbReference type="AlphaFoldDB" id="A0A9Q5CJM4"/>
<dbReference type="PANTHER" id="PTHR30250:SF11">
    <property type="entry name" value="O-ANTIGEN TRANSPORTER-RELATED"/>
    <property type="match status" value="1"/>
</dbReference>
<feature type="transmembrane region" description="Helical" evidence="6">
    <location>
        <begin position="444"/>
        <end position="463"/>
    </location>
</feature>
<evidence type="ECO:0000256" key="1">
    <source>
        <dbReference type="ARBA" id="ARBA00004651"/>
    </source>
</evidence>
<proteinExistence type="predicted"/>
<evidence type="ECO:0000256" key="5">
    <source>
        <dbReference type="ARBA" id="ARBA00023136"/>
    </source>
</evidence>
<feature type="transmembrane region" description="Helical" evidence="6">
    <location>
        <begin position="358"/>
        <end position="377"/>
    </location>
</feature>
<keyword evidence="2" id="KW-1003">Cell membrane</keyword>
<feature type="transmembrane region" description="Helical" evidence="6">
    <location>
        <begin position="53"/>
        <end position="71"/>
    </location>
</feature>
<feature type="transmembrane region" description="Helical" evidence="6">
    <location>
        <begin position="111"/>
        <end position="131"/>
    </location>
</feature>
<keyword evidence="3 6" id="KW-0812">Transmembrane</keyword>
<dbReference type="RefSeq" id="WP_077305047.1">
    <property type="nucleotide sequence ID" value="NZ_CP016090.1"/>
</dbReference>
<sequence>MNKQKSMVINFIYNFLYTSLNIIFPLITLPYASRIIGVSGIGKVNFSNSIVNYFLIFASLGIPNYGIMAIAKLRDDTKKLSKTFSEIFFINIISTWICVVTYYLMIFKINYFHNNFCLFIISGLLIILNTFNIDWLYNGLEEYRYITVRSIVFKILSLVLLFTTVRNESDYIFYALVNVVALGGNNIINMINSRKIVKLKFKNLNLQKHLKSIIMLLSIQIAVNIYINLDTTMLGVLAGNVSVGLYSNAIKINKIIVILLTSVSTILLPRLSYYVKQNNISKFNATTNKALKIIMLLSIPTMIGTFFLSDNIIKIMFGNDFLPAIITMRILSPLIVILSIGNLFGTQILMTMGEEKKLLISVTVGAIVNFVLNYNIIPRMQQNGAALSSVIAEFIVMLIQVILAIKYIKIEINYRFVLNIIISNIIMTILLLIISYFIKSLLLNLILSVIIGGTIYVVTNILLKEKIIIDIVDEIIKKIIVRK</sequence>
<name>A0A9Q5CJM4_CLOBE</name>
<feature type="transmembrane region" description="Helical" evidence="6">
    <location>
        <begin position="290"/>
        <end position="309"/>
    </location>
</feature>
<feature type="transmembrane region" description="Helical" evidence="6">
    <location>
        <begin position="212"/>
        <end position="229"/>
    </location>
</feature>
<feature type="transmembrane region" description="Helical" evidence="6">
    <location>
        <begin position="143"/>
        <end position="165"/>
    </location>
</feature>
<evidence type="ECO:0000256" key="3">
    <source>
        <dbReference type="ARBA" id="ARBA00022692"/>
    </source>
</evidence>
<dbReference type="GO" id="GO:0005886">
    <property type="term" value="C:plasma membrane"/>
    <property type="evidence" value="ECO:0007669"/>
    <property type="project" value="UniProtKB-SubCell"/>
</dbReference>
<evidence type="ECO:0000256" key="4">
    <source>
        <dbReference type="ARBA" id="ARBA00022989"/>
    </source>
</evidence>
<evidence type="ECO:0000256" key="6">
    <source>
        <dbReference type="SAM" id="Phobius"/>
    </source>
</evidence>
<feature type="transmembrane region" description="Helical" evidence="6">
    <location>
        <begin position="383"/>
        <end position="404"/>
    </location>
</feature>
<dbReference type="InterPro" id="IPR050833">
    <property type="entry name" value="Poly_Biosynth_Transport"/>
</dbReference>
<feature type="transmembrane region" description="Helical" evidence="6">
    <location>
        <begin position="83"/>
        <end position="105"/>
    </location>
</feature>
<gene>
    <name evidence="7" type="ORF">DFH45_000908</name>
</gene>
<feature type="transmembrane region" description="Helical" evidence="6">
    <location>
        <begin position="171"/>
        <end position="191"/>
    </location>
</feature>
<feature type="transmembrane region" description="Helical" evidence="6">
    <location>
        <begin position="321"/>
        <end position="346"/>
    </location>
</feature>
<dbReference type="InterPro" id="IPR002797">
    <property type="entry name" value="Polysacc_synth"/>
</dbReference>
<feature type="transmembrane region" description="Helical" evidence="6">
    <location>
        <begin position="249"/>
        <end position="269"/>
    </location>
</feature>
<keyword evidence="4 6" id="KW-1133">Transmembrane helix</keyword>